<gene>
    <name evidence="2" type="ORF">B0H16DRAFT_1462294</name>
</gene>
<protein>
    <submittedName>
        <fullName evidence="2">Uncharacterized protein</fullName>
    </submittedName>
</protein>
<dbReference type="EMBL" id="JARKIB010000078">
    <property type="protein sequence ID" value="KAJ7747071.1"/>
    <property type="molecule type" value="Genomic_DNA"/>
</dbReference>
<sequence>MTFHQRGRPVSNSSFPVSPASSTEPVSNSSFSPASASTAEVHRSQPNQTLIPADSTGPPFAAASTLERLTRHYWMYIGWHVCSGSVTLNILTARVYLQLDGGAEIKTLIPARHPALGPPFAAADNFRSNVSPVLYNMFSLIAVPRFKFNPAPETEFEQTHSLPTGLKFQLYSVDGDIKYSPSRINFYFYISTLPVSNSSFSPASASTVCTFTSNKQRRSQPNQTLIPARRLPYNHPALGPPFAAAEGFRSNVSPGLTAKVCMLPYEDPPHSPLPTASDPTSHQPLPSSKSQLQFNVQLPRLPYDHPSHSPLPTTASTLERLTSLIAVPRFRFNNIIPASSQWQLPHLAQIQPPPGFKSQLQLLTCLRFSCQSMYAAVRHPALGPPFAAADNGGNVRTSHQVRLDVHWHVCSGSAALVIFSLPVYYATTQFQIAKGGCPRPGPTCLVFPMATAIPSIRAEIQLPPGFKSQLQLLTCLRFNCQSMYAAVRPSLPFAAADDGVNVPTSPYIGPFAPAP</sequence>
<name>A0AAD7INC6_9AGAR</name>
<accession>A0AAD7INC6</accession>
<evidence type="ECO:0000313" key="3">
    <source>
        <dbReference type="Proteomes" id="UP001215598"/>
    </source>
</evidence>
<dbReference type="Proteomes" id="UP001215598">
    <property type="component" value="Unassembled WGS sequence"/>
</dbReference>
<feature type="region of interest" description="Disordered" evidence="1">
    <location>
        <begin position="269"/>
        <end position="288"/>
    </location>
</feature>
<organism evidence="2 3">
    <name type="scientific">Mycena metata</name>
    <dbReference type="NCBI Taxonomy" id="1033252"/>
    <lineage>
        <taxon>Eukaryota</taxon>
        <taxon>Fungi</taxon>
        <taxon>Dikarya</taxon>
        <taxon>Basidiomycota</taxon>
        <taxon>Agaricomycotina</taxon>
        <taxon>Agaricomycetes</taxon>
        <taxon>Agaricomycetidae</taxon>
        <taxon>Agaricales</taxon>
        <taxon>Marasmiineae</taxon>
        <taxon>Mycenaceae</taxon>
        <taxon>Mycena</taxon>
    </lineage>
</organism>
<feature type="compositionally biased region" description="Polar residues" evidence="1">
    <location>
        <begin position="277"/>
        <end position="288"/>
    </location>
</feature>
<keyword evidence="3" id="KW-1185">Reference proteome</keyword>
<dbReference type="AlphaFoldDB" id="A0AAD7INC6"/>
<feature type="compositionally biased region" description="Low complexity" evidence="1">
    <location>
        <begin position="9"/>
        <end position="39"/>
    </location>
</feature>
<feature type="region of interest" description="Disordered" evidence="1">
    <location>
        <begin position="1"/>
        <end position="57"/>
    </location>
</feature>
<evidence type="ECO:0000256" key="1">
    <source>
        <dbReference type="SAM" id="MobiDB-lite"/>
    </source>
</evidence>
<evidence type="ECO:0000313" key="2">
    <source>
        <dbReference type="EMBL" id="KAJ7747071.1"/>
    </source>
</evidence>
<comment type="caution">
    <text evidence="2">The sequence shown here is derived from an EMBL/GenBank/DDBJ whole genome shotgun (WGS) entry which is preliminary data.</text>
</comment>
<proteinExistence type="predicted"/>
<reference evidence="2" key="1">
    <citation type="submission" date="2023-03" db="EMBL/GenBank/DDBJ databases">
        <title>Massive genome expansion in bonnet fungi (Mycena s.s.) driven by repeated elements and novel gene families across ecological guilds.</title>
        <authorList>
            <consortium name="Lawrence Berkeley National Laboratory"/>
            <person name="Harder C.B."/>
            <person name="Miyauchi S."/>
            <person name="Viragh M."/>
            <person name="Kuo A."/>
            <person name="Thoen E."/>
            <person name="Andreopoulos B."/>
            <person name="Lu D."/>
            <person name="Skrede I."/>
            <person name="Drula E."/>
            <person name="Henrissat B."/>
            <person name="Morin E."/>
            <person name="Kohler A."/>
            <person name="Barry K."/>
            <person name="LaButti K."/>
            <person name="Morin E."/>
            <person name="Salamov A."/>
            <person name="Lipzen A."/>
            <person name="Mereny Z."/>
            <person name="Hegedus B."/>
            <person name="Baldrian P."/>
            <person name="Stursova M."/>
            <person name="Weitz H."/>
            <person name="Taylor A."/>
            <person name="Grigoriev I.V."/>
            <person name="Nagy L.G."/>
            <person name="Martin F."/>
            <person name="Kauserud H."/>
        </authorList>
    </citation>
    <scope>NUCLEOTIDE SEQUENCE</scope>
    <source>
        <strain evidence="2">CBHHK182m</strain>
    </source>
</reference>